<evidence type="ECO:0000259" key="12">
    <source>
        <dbReference type="Pfam" id="PF11721"/>
    </source>
</evidence>
<feature type="compositionally biased region" description="Low complexity" evidence="10">
    <location>
        <begin position="13"/>
        <end position="23"/>
    </location>
</feature>
<keyword evidence="8" id="KW-0325">Glycoprotein</keyword>
<dbReference type="Gene3D" id="2.60.120.430">
    <property type="entry name" value="Galactose-binding lectin"/>
    <property type="match status" value="2"/>
</dbReference>
<dbReference type="Pfam" id="PF11721">
    <property type="entry name" value="Malectin"/>
    <property type="match status" value="2"/>
</dbReference>
<evidence type="ECO:0000313" key="14">
    <source>
        <dbReference type="Proteomes" id="UP001491310"/>
    </source>
</evidence>
<dbReference type="EMBL" id="JALJOT010000015">
    <property type="protein sequence ID" value="KAK9902779.1"/>
    <property type="molecule type" value="Genomic_DNA"/>
</dbReference>
<keyword evidence="6 11" id="KW-1133">Transmembrane helix</keyword>
<feature type="compositionally biased region" description="Low complexity" evidence="10">
    <location>
        <begin position="1220"/>
        <end position="1243"/>
    </location>
</feature>
<reference evidence="13 14" key="1">
    <citation type="journal article" date="2024" name="Nat. Commun.">
        <title>Phylogenomics reveals the evolutionary origins of lichenization in chlorophyte algae.</title>
        <authorList>
            <person name="Puginier C."/>
            <person name="Libourel C."/>
            <person name="Otte J."/>
            <person name="Skaloud P."/>
            <person name="Haon M."/>
            <person name="Grisel S."/>
            <person name="Petersen M."/>
            <person name="Berrin J.G."/>
            <person name="Delaux P.M."/>
            <person name="Dal Grande F."/>
            <person name="Keller J."/>
        </authorList>
    </citation>
    <scope>NUCLEOTIDE SEQUENCE [LARGE SCALE GENOMIC DNA]</scope>
    <source>
        <strain evidence="13 14">SAG 216-7</strain>
    </source>
</reference>
<dbReference type="InterPro" id="IPR039155">
    <property type="entry name" value="MLEC"/>
</dbReference>
<evidence type="ECO:0000256" key="2">
    <source>
        <dbReference type="ARBA" id="ARBA00009141"/>
    </source>
</evidence>
<keyword evidence="4" id="KW-0732">Signal</keyword>
<dbReference type="PANTHER" id="PTHR13460">
    <property type="match status" value="1"/>
</dbReference>
<evidence type="ECO:0000256" key="4">
    <source>
        <dbReference type="ARBA" id="ARBA00022729"/>
    </source>
</evidence>
<evidence type="ECO:0000256" key="11">
    <source>
        <dbReference type="SAM" id="Phobius"/>
    </source>
</evidence>
<protein>
    <recommendedName>
        <fullName evidence="12">Malectin domain-containing protein</fullName>
    </recommendedName>
</protein>
<keyword evidence="5" id="KW-0256">Endoplasmic reticulum</keyword>
<keyword evidence="14" id="KW-1185">Reference proteome</keyword>
<keyword evidence="9" id="KW-0119">Carbohydrate metabolism</keyword>
<sequence length="1515" mass="165422">MPILHTFSLRHLSTVSGGDQSSSDSEDESCSDDESDDDTDRLTLASHVKEISSEPKQVRWKNGSEFRDYLDGQDTQEWKKILIYTHGSGESVVKVYMEVRADMHAVLSQMLCNRQVKTGHFRASTHATTNLAARFQDVRSGSWMLEAEDFVRRQYGPDVHVLPYALYSDETCVTLAGTHIHPIILSLCLPLDIMRRQHTHQRIAFLPVLAPAEFGMDAVVDRERFKTLKRNILRLAATRALRDLKLLSFRPEIFAVGPHLRHLTLLALPACYIADLLEAHWLLGVKHFPAKFPDITHLVPKESLDEHLLEFPRRTQEGLLKTLEKIKALRDQGNNKAAEKLADEQSLMYTEQGPLVGFNFTDCFELVWPDELHQGQKGDQEHLINLFIDILTPRELKAVNEEILTCRPFSGLRLPMYLQWQQLRDLEVHTEQTLTRLGVLTKRFQELAKTELGHLKSFAYPKFFALRKYVDLIRRLGSAMVASASTGESTHKELKNAHKHTNKNKHTVMDQVIRQCRRVDAARLEADADDLTMKTRSAGQMAAVTNMHVLVKTKKKLHLAKLNSDAVDCTEQAMLKAQPELAQLEWCLRIMLADYPAIPWRLSQESFMKDLPSVHHGVVYVHPALAVPYVRHRGSATSSFMLRAVPSFGQSKREAFDFVAVKCSEEDAGETEGGCWFAELRLIFSCRDHRSMLQYQPAVIRIDAGSLDDTPFTDTADNTWTSDARFVGGSTEQSTDTIQAATDGAESVYGTCRVGRSFQYAFTTADGLEPGGTYMLALHFVELYFEAAGARVFSVVVNGEEKISGLDIFAQAGVEVLLPAIMRINAGGLIDYTDSDGIMWKADHSFVGDGREASTATLPDVADNLQPIYEDNHLAPEFSYVLYPADGLTPSASYIVVLDFIELDATAAGTRLFNVQINGQAVLQSFDVFAEAGGQRLVPVRRHFDVALGSGGVLILTFTGVQRSATVAGIEIYPAPLTVGGLPILAPAAAPTPAPAPAVTAPDGTDIIKRLINGRKYIDISSGAQSAQAPSADPAAGGLTGMPVGNIEKEAICAAQVQAQEQQMLLVQSFADDLLSQIMQKIAQGYSLQEVADAACSALISSLQDEIFALQTSANWLVFEILHLLGAGWTFDSRFVATAEPGMDEITKRLSIAPQLSQPCLERDRLCEVADRFRERIKGLEAALAALKPPVVTPAPAPEGLVITPANPPTIAPGGNGDKAPATAPSGLGAPAPGPVGPQDQGDPSCPLYPIPAYSGPEVTSLGIVRVVMRYEEPFQAPKCAPECLMRLGCGEASFDPQEQGWPISRGVVFEPSDDLCTYTTFFYQLFILMLFNFSKPVASFTSDDVIVRGGAVREVLTVPSTNLTQYIVWVAVTPGTGSFSIAIRPGKVQDAAGNVLYSDLTSPEIFGVDSNNGQYTVPIPAAGNSTGSSSILSAMAGARLSRGAVIGLVVGLVVGFLLAFLALCARRAILRRMRDSYQKHDGSGEVAGKTGQGLPPKMMAFTDATAQKAALKAP</sequence>
<evidence type="ECO:0000313" key="13">
    <source>
        <dbReference type="EMBL" id="KAK9902779.1"/>
    </source>
</evidence>
<keyword evidence="3 11" id="KW-0812">Transmembrane</keyword>
<dbReference type="PANTHER" id="PTHR13460:SF0">
    <property type="entry name" value="MALECTIN"/>
    <property type="match status" value="1"/>
</dbReference>
<evidence type="ECO:0000256" key="3">
    <source>
        <dbReference type="ARBA" id="ARBA00022692"/>
    </source>
</evidence>
<feature type="compositionally biased region" description="Acidic residues" evidence="10">
    <location>
        <begin position="24"/>
        <end position="39"/>
    </location>
</feature>
<evidence type="ECO:0000256" key="7">
    <source>
        <dbReference type="ARBA" id="ARBA00023136"/>
    </source>
</evidence>
<dbReference type="Proteomes" id="UP001491310">
    <property type="component" value="Unassembled WGS sequence"/>
</dbReference>
<evidence type="ECO:0000256" key="5">
    <source>
        <dbReference type="ARBA" id="ARBA00022824"/>
    </source>
</evidence>
<gene>
    <name evidence="13" type="ORF">WJX75_005808</name>
</gene>
<comment type="caution">
    <text evidence="13">The sequence shown here is derived from an EMBL/GenBank/DDBJ whole genome shotgun (WGS) entry which is preliminary data.</text>
</comment>
<keyword evidence="7 11" id="KW-0472">Membrane</keyword>
<accession>A0ABR2YD17</accession>
<dbReference type="Pfam" id="PF18759">
    <property type="entry name" value="Plavaka"/>
    <property type="match status" value="1"/>
</dbReference>
<feature type="region of interest" description="Disordered" evidence="10">
    <location>
        <begin position="1205"/>
        <end position="1243"/>
    </location>
</feature>
<feature type="domain" description="Malectin" evidence="12">
    <location>
        <begin position="700"/>
        <end position="814"/>
    </location>
</feature>
<name>A0ABR2YD17_9CHLO</name>
<dbReference type="InterPro" id="IPR021720">
    <property type="entry name" value="Malectin_dom"/>
</dbReference>
<proteinExistence type="inferred from homology"/>
<feature type="region of interest" description="Disordered" evidence="10">
    <location>
        <begin position="13"/>
        <end position="40"/>
    </location>
</feature>
<organism evidence="13 14">
    <name type="scientific">Coccomyxa subellipsoidea</name>
    <dbReference type="NCBI Taxonomy" id="248742"/>
    <lineage>
        <taxon>Eukaryota</taxon>
        <taxon>Viridiplantae</taxon>
        <taxon>Chlorophyta</taxon>
        <taxon>core chlorophytes</taxon>
        <taxon>Trebouxiophyceae</taxon>
        <taxon>Trebouxiophyceae incertae sedis</taxon>
        <taxon>Coccomyxaceae</taxon>
        <taxon>Coccomyxa</taxon>
    </lineage>
</organism>
<evidence type="ECO:0000256" key="9">
    <source>
        <dbReference type="ARBA" id="ARBA00023277"/>
    </source>
</evidence>
<comment type="similarity">
    <text evidence="2">Belongs to the malectin family.</text>
</comment>
<evidence type="ECO:0000256" key="1">
    <source>
        <dbReference type="ARBA" id="ARBA00004115"/>
    </source>
</evidence>
<evidence type="ECO:0000256" key="8">
    <source>
        <dbReference type="ARBA" id="ARBA00023180"/>
    </source>
</evidence>
<feature type="transmembrane region" description="Helical" evidence="11">
    <location>
        <begin position="1444"/>
        <end position="1465"/>
    </location>
</feature>
<feature type="domain" description="Malectin" evidence="12">
    <location>
        <begin position="821"/>
        <end position="953"/>
    </location>
</feature>
<evidence type="ECO:0000256" key="6">
    <source>
        <dbReference type="ARBA" id="ARBA00022989"/>
    </source>
</evidence>
<evidence type="ECO:0000256" key="10">
    <source>
        <dbReference type="SAM" id="MobiDB-lite"/>
    </source>
</evidence>
<dbReference type="InterPro" id="IPR041078">
    <property type="entry name" value="Plavaka"/>
</dbReference>
<comment type="subcellular location">
    <subcellularLocation>
        <location evidence="1">Endoplasmic reticulum membrane</location>
        <topology evidence="1">Single-pass type I membrane protein</topology>
    </subcellularLocation>
</comment>